<keyword evidence="8 10" id="KW-0472">Membrane</keyword>
<comment type="caution">
    <text evidence="10">Lacks conserved residue(s) required for the propagation of feature annotation.</text>
</comment>
<feature type="transmembrane region" description="Helical" evidence="10">
    <location>
        <begin position="239"/>
        <end position="255"/>
    </location>
</feature>
<protein>
    <submittedName>
        <fullName evidence="12">Na+/H+ antiporter</fullName>
    </submittedName>
</protein>
<evidence type="ECO:0000256" key="4">
    <source>
        <dbReference type="ARBA" id="ARBA00022692"/>
    </source>
</evidence>
<evidence type="ECO:0000256" key="5">
    <source>
        <dbReference type="ARBA" id="ARBA00022989"/>
    </source>
</evidence>
<dbReference type="GO" id="GO:0015385">
    <property type="term" value="F:sodium:proton antiporter activity"/>
    <property type="evidence" value="ECO:0007669"/>
    <property type="project" value="InterPro"/>
</dbReference>
<evidence type="ECO:0000256" key="1">
    <source>
        <dbReference type="ARBA" id="ARBA00004651"/>
    </source>
</evidence>
<keyword evidence="3" id="KW-1003">Cell membrane</keyword>
<evidence type="ECO:0000256" key="10">
    <source>
        <dbReference type="RuleBase" id="RU366002"/>
    </source>
</evidence>
<evidence type="ECO:0000256" key="8">
    <source>
        <dbReference type="ARBA" id="ARBA00023136"/>
    </source>
</evidence>
<keyword evidence="7 10" id="KW-0406">Ion transport</keyword>
<comment type="subcellular location">
    <subcellularLocation>
        <location evidence="10">Cell inner membrane</location>
        <topology evidence="10">Multi-pass membrane protein</topology>
    </subcellularLocation>
    <subcellularLocation>
        <location evidence="1">Cell membrane</location>
        <topology evidence="1">Multi-pass membrane protein</topology>
    </subcellularLocation>
</comment>
<feature type="transmembrane region" description="Helical" evidence="10">
    <location>
        <begin position="82"/>
        <end position="107"/>
    </location>
</feature>
<accession>A0A8B2NTM9</accession>
<name>A0A8B2NTM9_9HYPH</name>
<feature type="domain" description="Cation/H+ exchanger transmembrane" evidence="11">
    <location>
        <begin position="12"/>
        <end position="418"/>
    </location>
</feature>
<dbReference type="GO" id="GO:0015386">
    <property type="term" value="F:potassium:proton antiporter activity"/>
    <property type="evidence" value="ECO:0007669"/>
    <property type="project" value="TreeGrafter"/>
</dbReference>
<evidence type="ECO:0000256" key="3">
    <source>
        <dbReference type="ARBA" id="ARBA00022475"/>
    </source>
</evidence>
<feature type="transmembrane region" description="Helical" evidence="10">
    <location>
        <begin position="216"/>
        <end position="233"/>
    </location>
</feature>
<evidence type="ECO:0000256" key="9">
    <source>
        <dbReference type="ARBA" id="ARBA00023201"/>
    </source>
</evidence>
<comment type="similarity">
    <text evidence="10">Belongs to the monovalent cation:proton antiporter 1 (CPA1) transporter (TC 2.A.36) family.</text>
</comment>
<dbReference type="NCBIfam" id="TIGR00831">
    <property type="entry name" value="a_cpa1"/>
    <property type="match status" value="1"/>
</dbReference>
<evidence type="ECO:0000256" key="7">
    <source>
        <dbReference type="ARBA" id="ARBA00023065"/>
    </source>
</evidence>
<dbReference type="PANTHER" id="PTHR10110:SF86">
    <property type="entry name" value="SODIUM_HYDROGEN EXCHANGER 7"/>
    <property type="match status" value="1"/>
</dbReference>
<keyword evidence="2 10" id="KW-0813">Transport</keyword>
<feature type="transmembrane region" description="Helical" evidence="10">
    <location>
        <begin position="37"/>
        <end position="61"/>
    </location>
</feature>
<gene>
    <name evidence="12" type="ORF">DLJ53_13175</name>
</gene>
<evidence type="ECO:0000313" key="13">
    <source>
        <dbReference type="Proteomes" id="UP000249590"/>
    </source>
</evidence>
<keyword evidence="10" id="KW-0050">Antiport</keyword>
<reference evidence="12 13" key="1">
    <citation type="submission" date="2018-05" db="EMBL/GenBank/DDBJ databases">
        <title>Acuticoccus sediminis sp. nov., isolated from deep-sea sediment of Indian Ocean.</title>
        <authorList>
            <person name="Liu X."/>
            <person name="Lai Q."/>
            <person name="Du Y."/>
            <person name="Sun F."/>
            <person name="Zhang X."/>
            <person name="Wang S."/>
            <person name="Shao Z."/>
        </authorList>
    </citation>
    <scope>NUCLEOTIDE SEQUENCE [LARGE SCALE GENOMIC DNA]</scope>
    <source>
        <strain evidence="12 13">PTG4-2</strain>
    </source>
</reference>
<keyword evidence="4 10" id="KW-0812">Transmembrane</keyword>
<dbReference type="RefSeq" id="WP_111345821.1">
    <property type="nucleotide sequence ID" value="NZ_JAIWKD010000002.1"/>
</dbReference>
<dbReference type="InterPro" id="IPR006153">
    <property type="entry name" value="Cation/H_exchanger_TM"/>
</dbReference>
<dbReference type="Pfam" id="PF00999">
    <property type="entry name" value="Na_H_Exchanger"/>
    <property type="match status" value="1"/>
</dbReference>
<keyword evidence="10" id="KW-0997">Cell inner membrane</keyword>
<dbReference type="GO" id="GO:0051453">
    <property type="term" value="P:regulation of intracellular pH"/>
    <property type="evidence" value="ECO:0007669"/>
    <property type="project" value="TreeGrafter"/>
</dbReference>
<organism evidence="12 13">
    <name type="scientific">Acuticoccus sediminis</name>
    <dbReference type="NCBI Taxonomy" id="2184697"/>
    <lineage>
        <taxon>Bacteria</taxon>
        <taxon>Pseudomonadati</taxon>
        <taxon>Pseudomonadota</taxon>
        <taxon>Alphaproteobacteria</taxon>
        <taxon>Hyphomicrobiales</taxon>
        <taxon>Amorphaceae</taxon>
        <taxon>Acuticoccus</taxon>
    </lineage>
</organism>
<evidence type="ECO:0000256" key="6">
    <source>
        <dbReference type="ARBA" id="ARBA00023053"/>
    </source>
</evidence>
<evidence type="ECO:0000256" key="2">
    <source>
        <dbReference type="ARBA" id="ARBA00022448"/>
    </source>
</evidence>
<evidence type="ECO:0000313" key="12">
    <source>
        <dbReference type="EMBL" id="RAI02311.1"/>
    </source>
</evidence>
<dbReference type="GO" id="GO:0098719">
    <property type="term" value="P:sodium ion import across plasma membrane"/>
    <property type="evidence" value="ECO:0007669"/>
    <property type="project" value="TreeGrafter"/>
</dbReference>
<dbReference type="EMBL" id="QHHQ01000002">
    <property type="protein sequence ID" value="RAI02311.1"/>
    <property type="molecule type" value="Genomic_DNA"/>
</dbReference>
<keyword evidence="13" id="KW-1185">Reference proteome</keyword>
<evidence type="ECO:0000259" key="11">
    <source>
        <dbReference type="Pfam" id="PF00999"/>
    </source>
</evidence>
<comment type="function">
    <text evidence="10">Na(+)/H(+) antiporter that extrudes sodium in exchange for external protons.</text>
</comment>
<keyword evidence="5 10" id="KW-1133">Transmembrane helix</keyword>
<feature type="transmembrane region" description="Helical" evidence="10">
    <location>
        <begin position="312"/>
        <end position="337"/>
    </location>
</feature>
<sequence length="547" mass="58346">MIPVDAALILLAAVVASAVCGRLVPGNVPLPLVQIGIGVILAGVADLGVTLDPQVFFLLFLPPLLFRDGWRSSQEALWRDRGTILSLSLGLVVFTVAGVGFFIAWLIPAMPLPIAFALAAIVSPTDPLAVSAIAERVPVPTRLMRVLEGESLLNDASGLVCMRFAVAAALSGTFSLVDALGTFAWLAVGGVTIGAATTWLVALGREWIARRYGEDPGSTIVLSLLIPFGASFMADMVGASAVLAAVAAGVVMSIAEQRGTALAITRVRRTAVWETVYFVASGVVFILLGEQLPTIVDGAATVVREAGHREPIWLALYVFAICLALALIRFIWVWASLRFVLYRMGRRSVGPQAPGWRVTAAMTVAGVRGAVTLAGIMTLPLTLTDGQPLPGRDLAIFLSAGIIIVLLIAASLLLPVLLRDLRFPPEPSEQAAEDEARIAASKAALAALASVQRTEIANSPEDANRIADSAARLVTLYQQRIDALAKSATVRDEGHRGADVERKLRLVSIRAERNEIYRRVRSRKLSEDAARKLVREIDLLEARFGPE</sequence>
<feature type="transmembrane region" description="Helical" evidence="10">
    <location>
        <begin position="275"/>
        <end position="292"/>
    </location>
</feature>
<dbReference type="PANTHER" id="PTHR10110">
    <property type="entry name" value="SODIUM/HYDROGEN EXCHANGER"/>
    <property type="match status" value="1"/>
</dbReference>
<feature type="transmembrane region" description="Helical" evidence="10">
    <location>
        <begin position="183"/>
        <end position="204"/>
    </location>
</feature>
<feature type="transmembrane region" description="Helical" evidence="10">
    <location>
        <begin position="358"/>
        <end position="382"/>
    </location>
</feature>
<comment type="caution">
    <text evidence="12">The sequence shown here is derived from an EMBL/GenBank/DDBJ whole genome shotgun (WGS) entry which is preliminary data.</text>
</comment>
<keyword evidence="6 10" id="KW-0915">Sodium</keyword>
<dbReference type="OrthoDB" id="9809206at2"/>
<dbReference type="InterPro" id="IPR004705">
    <property type="entry name" value="Cation/H_exchanger_CPA1_bac"/>
</dbReference>
<dbReference type="Proteomes" id="UP000249590">
    <property type="component" value="Unassembled WGS sequence"/>
</dbReference>
<dbReference type="Gene3D" id="6.10.140.1330">
    <property type="match status" value="1"/>
</dbReference>
<feature type="transmembrane region" description="Helical" evidence="10">
    <location>
        <begin position="394"/>
        <end position="418"/>
    </location>
</feature>
<dbReference type="AlphaFoldDB" id="A0A8B2NTM9"/>
<keyword evidence="9 10" id="KW-0739">Sodium transport</keyword>
<dbReference type="GO" id="GO:0005886">
    <property type="term" value="C:plasma membrane"/>
    <property type="evidence" value="ECO:0007669"/>
    <property type="project" value="UniProtKB-SubCell"/>
</dbReference>
<proteinExistence type="inferred from homology"/>
<dbReference type="InterPro" id="IPR018422">
    <property type="entry name" value="Cation/H_exchanger_CPA1"/>
</dbReference>